<proteinExistence type="predicted"/>
<dbReference type="Pfam" id="PF19160">
    <property type="entry name" value="SPARK"/>
    <property type="match status" value="1"/>
</dbReference>
<comment type="caution">
    <text evidence="9">The sequence shown here is derived from an EMBL/GenBank/DDBJ whole genome shotgun (WGS) entry which is preliminary data.</text>
</comment>
<keyword evidence="3" id="KW-0418">Kinase</keyword>
<dbReference type="FunFam" id="1.10.510.10:FF:000095">
    <property type="entry name" value="protein STRUBBELIG-RECEPTOR FAMILY 8"/>
    <property type="match status" value="1"/>
</dbReference>
<keyword evidence="4 5" id="KW-0067">ATP-binding</keyword>
<evidence type="ECO:0000256" key="4">
    <source>
        <dbReference type="ARBA" id="ARBA00022840"/>
    </source>
</evidence>
<evidence type="ECO:0000256" key="6">
    <source>
        <dbReference type="SAM" id="Phobius"/>
    </source>
</evidence>
<keyword evidence="2 5" id="KW-0547">Nucleotide-binding</keyword>
<dbReference type="GO" id="GO:0004672">
    <property type="term" value="F:protein kinase activity"/>
    <property type="evidence" value="ECO:0007669"/>
    <property type="project" value="InterPro"/>
</dbReference>
<dbReference type="PROSITE" id="PS00108">
    <property type="entry name" value="PROTEIN_KINASE_ST"/>
    <property type="match status" value="1"/>
</dbReference>
<dbReference type="SMART" id="SM00220">
    <property type="entry name" value="S_TKc"/>
    <property type="match status" value="1"/>
</dbReference>
<keyword evidence="7" id="KW-0732">Signal</keyword>
<dbReference type="FunFam" id="3.30.200.20:FF:000521">
    <property type="entry name" value="Protein kinase superfamily protein"/>
    <property type="match status" value="1"/>
</dbReference>
<dbReference type="Pfam" id="PF00069">
    <property type="entry name" value="Pkinase"/>
    <property type="match status" value="1"/>
</dbReference>
<evidence type="ECO:0000256" key="1">
    <source>
        <dbReference type="ARBA" id="ARBA00022679"/>
    </source>
</evidence>
<gene>
    <name evidence="9" type="ORF">KI387_017521</name>
</gene>
<feature type="domain" description="Protein kinase" evidence="8">
    <location>
        <begin position="344"/>
        <end position="613"/>
    </location>
</feature>
<feature type="transmembrane region" description="Helical" evidence="6">
    <location>
        <begin position="264"/>
        <end position="289"/>
    </location>
</feature>
<evidence type="ECO:0000259" key="8">
    <source>
        <dbReference type="PROSITE" id="PS50011"/>
    </source>
</evidence>
<evidence type="ECO:0000313" key="9">
    <source>
        <dbReference type="EMBL" id="KAH9322882.1"/>
    </source>
</evidence>
<accession>A0AA38LJ44</accession>
<protein>
    <recommendedName>
        <fullName evidence="8">Protein kinase domain-containing protein</fullName>
    </recommendedName>
</protein>
<sequence length="629" mass="69666">MKTNGLAKGVLILTVIWWRYRLLVNAEAEANAGCPLDLGSLNFREATSVCSGENRDRGKDRCCRYVHALVGVSLALYANATSQIGVSSISADACNTAILNSLQLSQNGLSSNPAAFCGLGTKISVDPVCKDYKTIQDMERIPEFSGVQMSCTRPVSSLGECRICLNASVMFLHHLLGAVKNLSLSICRDATFVAIASNGNLEFAVDKASCFFGLQGLGHLPVLTRKAKPFFQFLSPAMSPVPSNPSSSVNSDISFVKDASSTHWMLIVGVGIGVAGAILTLFLLMIILIQRKIKELESLGTRDIFHWKRTLIPNTWMQLQEGRKAGQLSMFRRFSYKEIRIATDNFSTIVGKGSSGSVYRAQFQDSSLAAVKRMNGDSGQSEDEFHKKMELLGRLHHRHLVTLRGFCTGRQERFLVYEYMKNGSLKEHLLGPSNVSLNWMTRIHIAVDVAAALEYLHVYCDPHLCHGDVKPANILLDKHFVAKLADCGRARASPNDGNNAQNANSDIRGTPGYMDPEYVITQQLTLKSDVYSYGVLLLVLITGRHAVHKKMNLVEWAQKYIGEERKWVEMVDPNLSTTCHFEELRCVINIIRMCTQREGKARPPIKEVLHLLCNKLDVASPEARTRLAN</sequence>
<organism evidence="9 10">
    <name type="scientific">Taxus chinensis</name>
    <name type="common">Chinese yew</name>
    <name type="synonym">Taxus wallichiana var. chinensis</name>
    <dbReference type="NCBI Taxonomy" id="29808"/>
    <lineage>
        <taxon>Eukaryota</taxon>
        <taxon>Viridiplantae</taxon>
        <taxon>Streptophyta</taxon>
        <taxon>Embryophyta</taxon>
        <taxon>Tracheophyta</taxon>
        <taxon>Spermatophyta</taxon>
        <taxon>Pinopsida</taxon>
        <taxon>Pinidae</taxon>
        <taxon>Conifers II</taxon>
        <taxon>Cupressales</taxon>
        <taxon>Taxaceae</taxon>
        <taxon>Taxus</taxon>
    </lineage>
</organism>
<reference evidence="9 10" key="1">
    <citation type="journal article" date="2021" name="Nat. Plants">
        <title>The Taxus genome provides insights into paclitaxel biosynthesis.</title>
        <authorList>
            <person name="Xiong X."/>
            <person name="Gou J."/>
            <person name="Liao Q."/>
            <person name="Li Y."/>
            <person name="Zhou Q."/>
            <person name="Bi G."/>
            <person name="Li C."/>
            <person name="Du R."/>
            <person name="Wang X."/>
            <person name="Sun T."/>
            <person name="Guo L."/>
            <person name="Liang H."/>
            <person name="Lu P."/>
            <person name="Wu Y."/>
            <person name="Zhang Z."/>
            <person name="Ro D.K."/>
            <person name="Shang Y."/>
            <person name="Huang S."/>
            <person name="Yan J."/>
        </authorList>
    </citation>
    <scope>NUCLEOTIDE SEQUENCE [LARGE SCALE GENOMIC DNA]</scope>
    <source>
        <strain evidence="9">Ta-2019</strain>
    </source>
</reference>
<keyword evidence="6" id="KW-0472">Membrane</keyword>
<name>A0AA38LJ44_TAXCH</name>
<dbReference type="EMBL" id="JAHRHJ020000003">
    <property type="protein sequence ID" value="KAH9322882.1"/>
    <property type="molecule type" value="Genomic_DNA"/>
</dbReference>
<dbReference type="Gene3D" id="1.10.510.10">
    <property type="entry name" value="Transferase(Phosphotransferase) domain 1"/>
    <property type="match status" value="1"/>
</dbReference>
<dbReference type="InterPro" id="IPR008271">
    <property type="entry name" value="Ser/Thr_kinase_AS"/>
</dbReference>
<feature type="binding site" evidence="5">
    <location>
        <position position="372"/>
    </location>
    <ligand>
        <name>ATP</name>
        <dbReference type="ChEBI" id="CHEBI:30616"/>
    </ligand>
</feature>
<dbReference type="InterPro" id="IPR043891">
    <property type="entry name" value="SPARK"/>
</dbReference>
<evidence type="ECO:0000256" key="3">
    <source>
        <dbReference type="ARBA" id="ARBA00022777"/>
    </source>
</evidence>
<dbReference type="GO" id="GO:0005524">
    <property type="term" value="F:ATP binding"/>
    <property type="evidence" value="ECO:0007669"/>
    <property type="project" value="UniProtKB-UniRule"/>
</dbReference>
<dbReference type="InterPro" id="IPR011009">
    <property type="entry name" value="Kinase-like_dom_sf"/>
</dbReference>
<feature type="chain" id="PRO_5041297204" description="Protein kinase domain-containing protein" evidence="7">
    <location>
        <begin position="29"/>
        <end position="629"/>
    </location>
</feature>
<evidence type="ECO:0000256" key="2">
    <source>
        <dbReference type="ARBA" id="ARBA00022741"/>
    </source>
</evidence>
<keyword evidence="6" id="KW-1133">Transmembrane helix</keyword>
<dbReference type="InterPro" id="IPR000719">
    <property type="entry name" value="Prot_kinase_dom"/>
</dbReference>
<keyword evidence="10" id="KW-1185">Reference proteome</keyword>
<evidence type="ECO:0000256" key="7">
    <source>
        <dbReference type="SAM" id="SignalP"/>
    </source>
</evidence>
<keyword evidence="1" id="KW-0808">Transferase</keyword>
<dbReference type="PROSITE" id="PS00107">
    <property type="entry name" value="PROTEIN_KINASE_ATP"/>
    <property type="match status" value="1"/>
</dbReference>
<dbReference type="CDD" id="cd14066">
    <property type="entry name" value="STKc_IRAK"/>
    <property type="match status" value="1"/>
</dbReference>
<dbReference type="SUPFAM" id="SSF56112">
    <property type="entry name" value="Protein kinase-like (PK-like)"/>
    <property type="match status" value="1"/>
</dbReference>
<feature type="signal peptide" evidence="7">
    <location>
        <begin position="1"/>
        <end position="28"/>
    </location>
</feature>
<dbReference type="AlphaFoldDB" id="A0AA38LJ44"/>
<dbReference type="PROSITE" id="PS50011">
    <property type="entry name" value="PROTEIN_KINASE_DOM"/>
    <property type="match status" value="1"/>
</dbReference>
<dbReference type="Gene3D" id="3.30.200.20">
    <property type="entry name" value="Phosphorylase Kinase, domain 1"/>
    <property type="match status" value="1"/>
</dbReference>
<keyword evidence="6" id="KW-0812">Transmembrane</keyword>
<evidence type="ECO:0000256" key="5">
    <source>
        <dbReference type="PROSITE-ProRule" id="PRU10141"/>
    </source>
</evidence>
<dbReference type="OMA" id="CDPRLCH"/>
<dbReference type="PANTHER" id="PTHR47989">
    <property type="entry name" value="OS01G0750732 PROTEIN"/>
    <property type="match status" value="1"/>
</dbReference>
<dbReference type="InterPro" id="IPR017441">
    <property type="entry name" value="Protein_kinase_ATP_BS"/>
</dbReference>
<dbReference type="Proteomes" id="UP000824469">
    <property type="component" value="Unassembled WGS sequence"/>
</dbReference>
<evidence type="ECO:0000313" key="10">
    <source>
        <dbReference type="Proteomes" id="UP000824469"/>
    </source>
</evidence>
<dbReference type="PANTHER" id="PTHR47989:SF36">
    <property type="entry name" value="PROTEIN KINASE DOMAIN-CONTAINING PROTEIN"/>
    <property type="match status" value="1"/>
</dbReference>